<dbReference type="GO" id="GO:0005125">
    <property type="term" value="F:cytokine activity"/>
    <property type="evidence" value="ECO:0007669"/>
    <property type="project" value="InterPro"/>
</dbReference>
<dbReference type="EMBL" id="JAIZAY010000011">
    <property type="protein sequence ID" value="KAJ8033302.1"/>
    <property type="molecule type" value="Genomic_DNA"/>
</dbReference>
<sequence length="173" mass="19679">MNYTVILSTLLLFLYLTEAGKGNKKGGRQTKLNPWGCPSVRNMKIRLPRLNELSGINGILVVPNDTHFIREGNSEAVTSRSYRDRPNVGWCKEEEYLDVSNDRIPTTVIAKRCICKDCEDDEGMPTARCDPIVYQHNVFILPKKKSERCVQGLLRYEVTTETVTVGCKYTVFD</sequence>
<dbReference type="Pfam" id="PF06083">
    <property type="entry name" value="IL17"/>
    <property type="match status" value="1"/>
</dbReference>
<accession>A0A9Q1BUY1</accession>
<keyword evidence="4 5" id="KW-0732">Signal</keyword>
<evidence type="ECO:0000256" key="5">
    <source>
        <dbReference type="SAM" id="SignalP"/>
    </source>
</evidence>
<feature type="signal peptide" evidence="5">
    <location>
        <begin position="1"/>
        <end position="19"/>
    </location>
</feature>
<evidence type="ECO:0000313" key="7">
    <source>
        <dbReference type="Proteomes" id="UP001152320"/>
    </source>
</evidence>
<protein>
    <submittedName>
        <fullName evidence="6">Uncharacterized protein</fullName>
    </submittedName>
</protein>
<name>A0A9Q1BUY1_HOLLE</name>
<comment type="similarity">
    <text evidence="2">Belongs to the IL-17 family.</text>
</comment>
<comment type="subcellular location">
    <subcellularLocation>
        <location evidence="1">Secreted</location>
    </subcellularLocation>
</comment>
<dbReference type="Gene3D" id="2.10.90.10">
    <property type="entry name" value="Cystine-knot cytokines"/>
    <property type="match status" value="1"/>
</dbReference>
<proteinExistence type="inferred from homology"/>
<dbReference type="OrthoDB" id="10070312at2759"/>
<comment type="caution">
    <text evidence="6">The sequence shown here is derived from an EMBL/GenBank/DDBJ whole genome shotgun (WGS) entry which is preliminary data.</text>
</comment>
<keyword evidence="3" id="KW-0964">Secreted</keyword>
<dbReference type="InterPro" id="IPR010345">
    <property type="entry name" value="IL-17_fam"/>
</dbReference>
<evidence type="ECO:0000256" key="2">
    <source>
        <dbReference type="ARBA" id="ARBA00007236"/>
    </source>
</evidence>
<gene>
    <name evidence="6" type="ORF">HOLleu_23496</name>
</gene>
<feature type="chain" id="PRO_5040353928" evidence="5">
    <location>
        <begin position="20"/>
        <end position="173"/>
    </location>
</feature>
<keyword evidence="7" id="KW-1185">Reference proteome</keyword>
<organism evidence="6 7">
    <name type="scientific">Holothuria leucospilota</name>
    <name type="common">Black long sea cucumber</name>
    <name type="synonym">Mertensiothuria leucospilota</name>
    <dbReference type="NCBI Taxonomy" id="206669"/>
    <lineage>
        <taxon>Eukaryota</taxon>
        <taxon>Metazoa</taxon>
        <taxon>Echinodermata</taxon>
        <taxon>Eleutherozoa</taxon>
        <taxon>Echinozoa</taxon>
        <taxon>Holothuroidea</taxon>
        <taxon>Aspidochirotacea</taxon>
        <taxon>Aspidochirotida</taxon>
        <taxon>Holothuriidae</taxon>
        <taxon>Holothuria</taxon>
    </lineage>
</organism>
<evidence type="ECO:0000256" key="1">
    <source>
        <dbReference type="ARBA" id="ARBA00004613"/>
    </source>
</evidence>
<reference evidence="6" key="1">
    <citation type="submission" date="2021-10" db="EMBL/GenBank/DDBJ databases">
        <title>Tropical sea cucumber genome reveals ecological adaptation and Cuvierian tubules defense mechanism.</title>
        <authorList>
            <person name="Chen T."/>
        </authorList>
    </citation>
    <scope>NUCLEOTIDE SEQUENCE</scope>
    <source>
        <strain evidence="6">Nanhai2018</strain>
        <tissue evidence="6">Muscle</tissue>
    </source>
</reference>
<evidence type="ECO:0000256" key="4">
    <source>
        <dbReference type="ARBA" id="ARBA00022729"/>
    </source>
</evidence>
<dbReference type="AlphaFoldDB" id="A0A9Q1BUY1"/>
<dbReference type="GO" id="GO:0005576">
    <property type="term" value="C:extracellular region"/>
    <property type="evidence" value="ECO:0007669"/>
    <property type="project" value="UniProtKB-SubCell"/>
</dbReference>
<dbReference type="InterPro" id="IPR029034">
    <property type="entry name" value="Cystine-knot_cytokine"/>
</dbReference>
<dbReference type="Proteomes" id="UP001152320">
    <property type="component" value="Chromosome 11"/>
</dbReference>
<dbReference type="SUPFAM" id="SSF57501">
    <property type="entry name" value="Cystine-knot cytokines"/>
    <property type="match status" value="1"/>
</dbReference>
<evidence type="ECO:0000313" key="6">
    <source>
        <dbReference type="EMBL" id="KAJ8033302.1"/>
    </source>
</evidence>
<evidence type="ECO:0000256" key="3">
    <source>
        <dbReference type="ARBA" id="ARBA00022525"/>
    </source>
</evidence>